<keyword evidence="1" id="KW-0472">Membrane</keyword>
<keyword evidence="1" id="KW-1133">Transmembrane helix</keyword>
<keyword evidence="1" id="KW-0812">Transmembrane</keyword>
<feature type="transmembrane region" description="Helical" evidence="1">
    <location>
        <begin position="109"/>
        <end position="127"/>
    </location>
</feature>
<name>A0A0J9TK69_PLAVI</name>
<reference evidence="2 3" key="1">
    <citation type="submission" date="2011-08" db="EMBL/GenBank/DDBJ databases">
        <title>The Genome Sequence of Plasmodium vivax Mauritania I.</title>
        <authorList>
            <consortium name="The Broad Institute Genome Sequencing Platform"/>
            <consortium name="The Broad Institute Genome Sequencing Center for Infectious Disease"/>
            <person name="Neafsey D."/>
            <person name="Carlton J."/>
            <person name="Barnwell J."/>
            <person name="Collins W."/>
            <person name="Escalante A."/>
            <person name="Mullikin J."/>
            <person name="Saul A."/>
            <person name="Guigo R."/>
            <person name="Camara F."/>
            <person name="Young S.K."/>
            <person name="Zeng Q."/>
            <person name="Gargeya S."/>
            <person name="Fitzgerald M."/>
            <person name="Haas B."/>
            <person name="Abouelleil A."/>
            <person name="Alvarado L."/>
            <person name="Arachchi H.M."/>
            <person name="Berlin A."/>
            <person name="Brown A."/>
            <person name="Chapman S.B."/>
            <person name="Chen Z."/>
            <person name="Dunbar C."/>
            <person name="Freedman E."/>
            <person name="Gearin G."/>
            <person name="Gellesch M."/>
            <person name="Goldberg J."/>
            <person name="Griggs A."/>
            <person name="Gujja S."/>
            <person name="Heiman D."/>
            <person name="Howarth C."/>
            <person name="Larson L."/>
            <person name="Lui A."/>
            <person name="MacDonald P.J.P."/>
            <person name="Montmayeur A."/>
            <person name="Murphy C."/>
            <person name="Neiman D."/>
            <person name="Pearson M."/>
            <person name="Priest M."/>
            <person name="Roberts A."/>
            <person name="Saif S."/>
            <person name="Shea T."/>
            <person name="Shenoy N."/>
            <person name="Sisk P."/>
            <person name="Stolte C."/>
            <person name="Sykes S."/>
            <person name="Wortman J."/>
            <person name="Nusbaum C."/>
            <person name="Birren B."/>
        </authorList>
    </citation>
    <scope>NUCLEOTIDE SEQUENCE [LARGE SCALE GENOMIC DNA]</scope>
    <source>
        <strain evidence="2 3">Mauritania I</strain>
    </source>
</reference>
<dbReference type="Proteomes" id="UP000053776">
    <property type="component" value="Unassembled WGS sequence"/>
</dbReference>
<dbReference type="EMBL" id="KQ234996">
    <property type="protein sequence ID" value="KMZ95167.1"/>
    <property type="molecule type" value="Genomic_DNA"/>
</dbReference>
<protein>
    <submittedName>
        <fullName evidence="2">Uncharacterized protein</fullName>
    </submittedName>
</protein>
<sequence length="128" mass="15516">MKFNHDRTSSRNFNRFLAKLDSNEELDNILLRGNLVDYGMSSKNTNEEDVISTYGNLKKRRRINLYDHKKGYKNSLSFLYLEFIYNFRIKNNKHLILDLFKYIKNILLNYYYIVMFAFIELFNDICLN</sequence>
<evidence type="ECO:0000313" key="3">
    <source>
        <dbReference type="Proteomes" id="UP000053776"/>
    </source>
</evidence>
<accession>A0A0J9TK69</accession>
<evidence type="ECO:0000313" key="2">
    <source>
        <dbReference type="EMBL" id="KMZ95167.1"/>
    </source>
</evidence>
<proteinExistence type="predicted"/>
<gene>
    <name evidence="2" type="ORF">PVMG_05085</name>
</gene>
<evidence type="ECO:0000256" key="1">
    <source>
        <dbReference type="SAM" id="Phobius"/>
    </source>
</evidence>
<organism evidence="2 3">
    <name type="scientific">Plasmodium vivax Mauritania I</name>
    <dbReference type="NCBI Taxonomy" id="1035515"/>
    <lineage>
        <taxon>Eukaryota</taxon>
        <taxon>Sar</taxon>
        <taxon>Alveolata</taxon>
        <taxon>Apicomplexa</taxon>
        <taxon>Aconoidasida</taxon>
        <taxon>Haemosporida</taxon>
        <taxon>Plasmodiidae</taxon>
        <taxon>Plasmodium</taxon>
        <taxon>Plasmodium (Plasmodium)</taxon>
    </lineage>
</organism>
<dbReference type="AlphaFoldDB" id="A0A0J9TK69"/>